<organism evidence="1 2">
    <name type="scientific">Ohtaekwangia kribbensis</name>
    <dbReference type="NCBI Taxonomy" id="688913"/>
    <lineage>
        <taxon>Bacteria</taxon>
        <taxon>Pseudomonadati</taxon>
        <taxon>Bacteroidota</taxon>
        <taxon>Cytophagia</taxon>
        <taxon>Cytophagales</taxon>
        <taxon>Fulvivirgaceae</taxon>
        <taxon>Ohtaekwangia</taxon>
    </lineage>
</organism>
<evidence type="ECO:0000313" key="2">
    <source>
        <dbReference type="Proteomes" id="UP001597112"/>
    </source>
</evidence>
<evidence type="ECO:0000313" key="1">
    <source>
        <dbReference type="EMBL" id="MFD0999620.1"/>
    </source>
</evidence>
<comment type="caution">
    <text evidence="1">The sequence shown here is derived from an EMBL/GenBank/DDBJ whole genome shotgun (WGS) entry which is preliminary data.</text>
</comment>
<reference evidence="2" key="1">
    <citation type="journal article" date="2019" name="Int. J. Syst. Evol. Microbiol.">
        <title>The Global Catalogue of Microorganisms (GCM) 10K type strain sequencing project: providing services to taxonomists for standard genome sequencing and annotation.</title>
        <authorList>
            <consortium name="The Broad Institute Genomics Platform"/>
            <consortium name="The Broad Institute Genome Sequencing Center for Infectious Disease"/>
            <person name="Wu L."/>
            <person name="Ma J."/>
        </authorList>
    </citation>
    <scope>NUCLEOTIDE SEQUENCE [LARGE SCALE GENOMIC DNA]</scope>
    <source>
        <strain evidence="2">CCUG 58938</strain>
    </source>
</reference>
<dbReference type="RefSeq" id="WP_377578461.1">
    <property type="nucleotide sequence ID" value="NZ_JBHTKA010000002.1"/>
</dbReference>
<sequence>MGILKVKYSELLKVSVEQPFYSNSICPKYTTEPRPDFEIVPTTECAALMKRLDLLFKKDDHAGGFSVWSSIAGTSGGNELLKFKPRATDILTFYLLLRNPSFVNFNELPNGTTAQVYYFTNQLIDPAAPRDDLHLSFDATGVKAGDLTKRVTGTYTYNSMVPVAPGTARVKHVATGQEAQPKSVVTEAGKSYLLFDLSSFAPGPCQLLVSAVVTDEFYYTGITQDTPVFGIISLSLDAALQPNYRVVEADGSITPQRPGYRLHFTNRQTLWRYRMILQPNSPLYLEMAALTPPDRTDFINRLNVISNDATILFNNNPISDTVFEFISASPLYLREKYISTTAGPNTALRLTLKRYLGDPRESEVRSSLPYPATDRIDASASPTIYSDILLTL</sequence>
<keyword evidence="2" id="KW-1185">Reference proteome</keyword>
<dbReference type="Proteomes" id="UP001597112">
    <property type="component" value="Unassembled WGS sequence"/>
</dbReference>
<proteinExistence type="predicted"/>
<gene>
    <name evidence="1" type="ORF">ACFQ21_09895</name>
</gene>
<dbReference type="EMBL" id="JBHTKA010000002">
    <property type="protein sequence ID" value="MFD0999620.1"/>
    <property type="molecule type" value="Genomic_DNA"/>
</dbReference>
<accession>A0ABW3K0V2</accession>
<protein>
    <submittedName>
        <fullName evidence="1">Uncharacterized protein</fullName>
    </submittedName>
</protein>
<name>A0ABW3K0V2_9BACT</name>